<name>A0ABP7EWJ6_9SPHN</name>
<feature type="chain" id="PRO_5046492676" evidence="1">
    <location>
        <begin position="25"/>
        <end position="54"/>
    </location>
</feature>
<keyword evidence="1" id="KW-0732">Signal</keyword>
<accession>A0ABP7EWJ6</accession>
<dbReference type="Proteomes" id="UP001500523">
    <property type="component" value="Unassembled WGS sequence"/>
</dbReference>
<dbReference type="RefSeq" id="WP_344694817.1">
    <property type="nucleotide sequence ID" value="NZ_BAABBF010000015.1"/>
</dbReference>
<gene>
    <name evidence="2" type="ORF">GCM10022268_36400</name>
</gene>
<protein>
    <submittedName>
        <fullName evidence="2">Uncharacterized protein</fullName>
    </submittedName>
</protein>
<evidence type="ECO:0000313" key="3">
    <source>
        <dbReference type="Proteomes" id="UP001500523"/>
    </source>
</evidence>
<comment type="caution">
    <text evidence="2">The sequence shown here is derived from an EMBL/GenBank/DDBJ whole genome shotgun (WGS) entry which is preliminary data.</text>
</comment>
<organism evidence="2 3">
    <name type="scientific">Sphingomonas cynarae</name>
    <dbReference type="NCBI Taxonomy" id="930197"/>
    <lineage>
        <taxon>Bacteria</taxon>
        <taxon>Pseudomonadati</taxon>
        <taxon>Pseudomonadota</taxon>
        <taxon>Alphaproteobacteria</taxon>
        <taxon>Sphingomonadales</taxon>
        <taxon>Sphingomonadaceae</taxon>
        <taxon>Sphingomonas</taxon>
    </lineage>
</organism>
<keyword evidence="3" id="KW-1185">Reference proteome</keyword>
<evidence type="ECO:0000256" key="1">
    <source>
        <dbReference type="SAM" id="SignalP"/>
    </source>
</evidence>
<proteinExistence type="predicted"/>
<feature type="signal peptide" evidence="1">
    <location>
        <begin position="1"/>
        <end position="24"/>
    </location>
</feature>
<dbReference type="EMBL" id="BAABBF010000015">
    <property type="protein sequence ID" value="GAA3725174.1"/>
    <property type="molecule type" value="Genomic_DNA"/>
</dbReference>
<reference evidence="3" key="1">
    <citation type="journal article" date="2019" name="Int. J. Syst. Evol. Microbiol.">
        <title>The Global Catalogue of Microorganisms (GCM) 10K type strain sequencing project: providing services to taxonomists for standard genome sequencing and annotation.</title>
        <authorList>
            <consortium name="The Broad Institute Genomics Platform"/>
            <consortium name="The Broad Institute Genome Sequencing Center for Infectious Disease"/>
            <person name="Wu L."/>
            <person name="Ma J."/>
        </authorList>
    </citation>
    <scope>NUCLEOTIDE SEQUENCE [LARGE SCALE GENOMIC DNA]</scope>
    <source>
        <strain evidence="3">JCM 17498</strain>
    </source>
</reference>
<evidence type="ECO:0000313" key="2">
    <source>
        <dbReference type="EMBL" id="GAA3725174.1"/>
    </source>
</evidence>
<sequence>MTSKAASICAALAATMLISAPVAARSDGHKGQKQVCKYEKKHGKRIKVCRWVRR</sequence>